<comment type="caution">
    <text evidence="13">The sequence shown here is derived from an EMBL/GenBank/DDBJ whole genome shotgun (WGS) entry which is preliminary data.</text>
</comment>
<dbReference type="SUPFAM" id="SSF103473">
    <property type="entry name" value="MFS general substrate transporter"/>
    <property type="match status" value="1"/>
</dbReference>
<keyword evidence="3" id="KW-0813">Transport</keyword>
<evidence type="ECO:0000256" key="8">
    <source>
        <dbReference type="ARBA" id="ARBA00023136"/>
    </source>
</evidence>
<evidence type="ECO:0000256" key="11">
    <source>
        <dbReference type="SAM" id="Phobius"/>
    </source>
</evidence>
<dbReference type="PROSITE" id="PS50850">
    <property type="entry name" value="MFS"/>
    <property type="match status" value="1"/>
</dbReference>
<protein>
    <recommendedName>
        <fullName evidence="10">Putative proline/betaine transporter</fullName>
    </recommendedName>
</protein>
<keyword evidence="6" id="KW-0769">Symport</keyword>
<feature type="transmembrane region" description="Helical" evidence="11">
    <location>
        <begin position="51"/>
        <end position="71"/>
    </location>
</feature>
<evidence type="ECO:0000256" key="4">
    <source>
        <dbReference type="ARBA" id="ARBA00022475"/>
    </source>
</evidence>
<feature type="transmembrane region" description="Helical" evidence="11">
    <location>
        <begin position="272"/>
        <end position="290"/>
    </location>
</feature>
<dbReference type="EMBL" id="SCWA01000005">
    <property type="protein sequence ID" value="TDL98304.1"/>
    <property type="molecule type" value="Genomic_DNA"/>
</dbReference>
<dbReference type="OrthoDB" id="9783227at2"/>
<gene>
    <name evidence="13" type="ORF">ERX27_03975</name>
</gene>
<evidence type="ECO:0000313" key="14">
    <source>
        <dbReference type="Proteomes" id="UP000295310"/>
    </source>
</evidence>
<keyword evidence="7 11" id="KW-1133">Transmembrane helix</keyword>
<dbReference type="PANTHER" id="PTHR43045:SF1">
    <property type="entry name" value="SHIKIMATE TRANSPORTER"/>
    <property type="match status" value="1"/>
</dbReference>
<dbReference type="PANTHER" id="PTHR43045">
    <property type="entry name" value="SHIKIMATE TRANSPORTER"/>
    <property type="match status" value="1"/>
</dbReference>
<feature type="transmembrane region" description="Helical" evidence="11">
    <location>
        <begin position="236"/>
        <end position="260"/>
    </location>
</feature>
<feature type="transmembrane region" description="Helical" evidence="11">
    <location>
        <begin position="302"/>
        <end position="320"/>
    </location>
</feature>
<dbReference type="GO" id="GO:0015293">
    <property type="term" value="F:symporter activity"/>
    <property type="evidence" value="ECO:0007669"/>
    <property type="project" value="UniProtKB-KW"/>
</dbReference>
<evidence type="ECO:0000256" key="10">
    <source>
        <dbReference type="ARBA" id="ARBA00039918"/>
    </source>
</evidence>
<dbReference type="AlphaFoldDB" id="A0A4R6BER3"/>
<dbReference type="InterPro" id="IPR005828">
    <property type="entry name" value="MFS_sugar_transport-like"/>
</dbReference>
<evidence type="ECO:0000256" key="3">
    <source>
        <dbReference type="ARBA" id="ARBA00022448"/>
    </source>
</evidence>
<organism evidence="13 14">
    <name type="scientific">Macrococcus brunensis</name>
    <dbReference type="NCBI Taxonomy" id="198483"/>
    <lineage>
        <taxon>Bacteria</taxon>
        <taxon>Bacillati</taxon>
        <taxon>Bacillota</taxon>
        <taxon>Bacilli</taxon>
        <taxon>Bacillales</taxon>
        <taxon>Staphylococcaceae</taxon>
        <taxon>Macrococcus</taxon>
    </lineage>
</organism>
<evidence type="ECO:0000259" key="12">
    <source>
        <dbReference type="PROSITE" id="PS50850"/>
    </source>
</evidence>
<name>A0A4R6BER3_9STAP</name>
<dbReference type="Pfam" id="PF00083">
    <property type="entry name" value="Sugar_tr"/>
    <property type="match status" value="1"/>
</dbReference>
<evidence type="ECO:0000256" key="6">
    <source>
        <dbReference type="ARBA" id="ARBA00022847"/>
    </source>
</evidence>
<evidence type="ECO:0000256" key="1">
    <source>
        <dbReference type="ARBA" id="ARBA00004651"/>
    </source>
</evidence>
<evidence type="ECO:0000313" key="13">
    <source>
        <dbReference type="EMBL" id="TDL98304.1"/>
    </source>
</evidence>
<evidence type="ECO:0000256" key="5">
    <source>
        <dbReference type="ARBA" id="ARBA00022692"/>
    </source>
</evidence>
<dbReference type="InterPro" id="IPR036259">
    <property type="entry name" value="MFS_trans_sf"/>
</dbReference>
<keyword evidence="8 11" id="KW-0472">Membrane</keyword>
<keyword evidence="14" id="KW-1185">Reference proteome</keyword>
<feature type="transmembrane region" description="Helical" evidence="11">
    <location>
        <begin position="21"/>
        <end position="39"/>
    </location>
</feature>
<keyword evidence="4" id="KW-1003">Cell membrane</keyword>
<dbReference type="Gene3D" id="1.20.1250.20">
    <property type="entry name" value="MFS general substrate transporter like domains"/>
    <property type="match status" value="2"/>
</dbReference>
<comment type="similarity">
    <text evidence="2">Belongs to the major facilitator superfamily. Metabolite:H+ Symporter (MHS) family (TC 2.A.1.6) family.</text>
</comment>
<dbReference type="PROSITE" id="PS00217">
    <property type="entry name" value="SUGAR_TRANSPORT_2"/>
    <property type="match status" value="1"/>
</dbReference>
<feature type="transmembrane region" description="Helical" evidence="11">
    <location>
        <begin position="147"/>
        <end position="170"/>
    </location>
</feature>
<evidence type="ECO:0000256" key="7">
    <source>
        <dbReference type="ARBA" id="ARBA00022989"/>
    </source>
</evidence>
<feature type="transmembrane region" description="Helical" evidence="11">
    <location>
        <begin position="393"/>
        <end position="415"/>
    </location>
</feature>
<evidence type="ECO:0000256" key="9">
    <source>
        <dbReference type="ARBA" id="ARBA00037295"/>
    </source>
</evidence>
<dbReference type="CDD" id="cd17369">
    <property type="entry name" value="MFS_ShiA_like"/>
    <property type="match status" value="1"/>
</dbReference>
<accession>A0A4R6BER3</accession>
<comment type="subcellular location">
    <subcellularLocation>
        <location evidence="1">Cell membrane</location>
        <topology evidence="1">Multi-pass membrane protein</topology>
    </subcellularLocation>
</comment>
<dbReference type="Pfam" id="PF07690">
    <property type="entry name" value="MFS_1"/>
    <property type="match status" value="1"/>
</dbReference>
<proteinExistence type="inferred from homology"/>
<dbReference type="RefSeq" id="WP_133431543.1">
    <property type="nucleotide sequence ID" value="NZ_SCWA01000005.1"/>
</dbReference>
<feature type="transmembrane region" description="Helical" evidence="11">
    <location>
        <begin position="182"/>
        <end position="201"/>
    </location>
</feature>
<dbReference type="Proteomes" id="UP000295310">
    <property type="component" value="Unassembled WGS sequence"/>
</dbReference>
<sequence length="422" mass="46350">MDKKLQRKVLTASLVGSSIEWFDFFLYASVASVIFNKHFFVTGDPAVSTMISYFGIAISFFIRPLGGVIFAHIGDRMGRKKTLVMTLTMMGVATVCIGLLPTYETAGIWAPVLLLLLRLVQGLGIGGEYGGSLLLATEYAPHDRRGFYGSFPQLGVPIGLVLGSLAFFIMTSILNDDQFTLYGWRIPFIMSGFLVAFGLWIRTGLEETPDYKAAVKNGSVPRIPLLYTFKHHWKEVIITCCAKFVETAPFYLFSTFIVGYGTKTLGFSFDTIMLIVLTTASITVFIIPLYGRLSDRMGRRKLYLAGSAGIILFAFPYFLLIDQRSVLLLFLATFIGLSVIWSPLAAVQGTLFSEAFSKEVRYTGVSLGYQVGAALAGGTAPLIAEYLTSHYHSTYPVAIYLVIAASISFIGVLTLNKQSSHV</sequence>
<dbReference type="InterPro" id="IPR020846">
    <property type="entry name" value="MFS_dom"/>
</dbReference>
<feature type="domain" description="Major facilitator superfamily (MFS) profile" evidence="12">
    <location>
        <begin position="9"/>
        <end position="420"/>
    </location>
</feature>
<evidence type="ECO:0000256" key="2">
    <source>
        <dbReference type="ARBA" id="ARBA00008240"/>
    </source>
</evidence>
<comment type="function">
    <text evidence="9">May be a proton symporter involved in the uptake of osmolytes such as proline and glycine betaine.</text>
</comment>
<dbReference type="InterPro" id="IPR011701">
    <property type="entry name" value="MFS"/>
</dbReference>
<dbReference type="InterPro" id="IPR005829">
    <property type="entry name" value="Sugar_transporter_CS"/>
</dbReference>
<dbReference type="GO" id="GO:0005886">
    <property type="term" value="C:plasma membrane"/>
    <property type="evidence" value="ECO:0007669"/>
    <property type="project" value="UniProtKB-SubCell"/>
</dbReference>
<reference evidence="13 14" key="1">
    <citation type="submission" date="2019-01" db="EMBL/GenBank/DDBJ databases">
        <title>Draft genome sequences of the type strains of six Macrococcus species.</title>
        <authorList>
            <person name="Mazhar S."/>
            <person name="Altermann E."/>
            <person name="Hill C."/>
            <person name="Mcauliffe O."/>
        </authorList>
    </citation>
    <scope>NUCLEOTIDE SEQUENCE [LARGE SCALE GENOMIC DNA]</scope>
    <source>
        <strain evidence="13 14">CCM4811</strain>
    </source>
</reference>
<keyword evidence="5 11" id="KW-0812">Transmembrane</keyword>
<dbReference type="FunFam" id="1.20.1250.20:FF:000001">
    <property type="entry name" value="Dicarboxylate MFS transporter"/>
    <property type="match status" value="1"/>
</dbReference>
<feature type="transmembrane region" description="Helical" evidence="11">
    <location>
        <begin position="326"/>
        <end position="347"/>
    </location>
</feature>